<accession>A0A9J6QSA9</accession>
<evidence type="ECO:0000259" key="2">
    <source>
        <dbReference type="Pfam" id="PF19481"/>
    </source>
</evidence>
<evidence type="ECO:0000313" key="4">
    <source>
        <dbReference type="Proteomes" id="UP001065549"/>
    </source>
</evidence>
<protein>
    <submittedName>
        <fullName evidence="3">Helix-turn-helix domain-containing protein</fullName>
    </submittedName>
</protein>
<dbReference type="RefSeq" id="WP_269478505.1">
    <property type="nucleotide sequence ID" value="NZ_JAOSHN010000004.1"/>
</dbReference>
<dbReference type="AlphaFoldDB" id="A0A9J6QSA9"/>
<name>A0A9J6QSA9_9FIRM</name>
<reference evidence="3" key="1">
    <citation type="submission" date="2022-09" db="EMBL/GenBank/DDBJ databases">
        <title>Culturomic study of gut microbiota in children with autism spectrum disorder.</title>
        <authorList>
            <person name="Efimov B.A."/>
            <person name="Chaplin A.V."/>
            <person name="Sokolova S.R."/>
            <person name="Pikina A.P."/>
            <person name="Korzhanova M."/>
            <person name="Belova V."/>
            <person name="Korostin D."/>
        </authorList>
    </citation>
    <scope>NUCLEOTIDE SEQUENCE</scope>
    <source>
        <strain evidence="3">ASD5510</strain>
    </source>
</reference>
<evidence type="ECO:0000256" key="1">
    <source>
        <dbReference type="SAM" id="MobiDB-lite"/>
    </source>
</evidence>
<feature type="region of interest" description="Disordered" evidence="1">
    <location>
        <begin position="102"/>
        <end position="145"/>
    </location>
</feature>
<feature type="domain" description="DUF6017" evidence="2">
    <location>
        <begin position="173"/>
        <end position="287"/>
    </location>
</feature>
<dbReference type="Pfam" id="PF19481">
    <property type="entry name" value="DUF6017"/>
    <property type="match status" value="1"/>
</dbReference>
<organism evidence="3 4">
    <name type="scientific">Hominibacterium faecale</name>
    <dbReference type="NCBI Taxonomy" id="2839743"/>
    <lineage>
        <taxon>Bacteria</taxon>
        <taxon>Bacillati</taxon>
        <taxon>Bacillota</taxon>
        <taxon>Clostridia</taxon>
        <taxon>Peptostreptococcales</taxon>
        <taxon>Anaerovoracaceae</taxon>
        <taxon>Hominibacterium</taxon>
    </lineage>
</organism>
<dbReference type="Pfam" id="PF13730">
    <property type="entry name" value="HTH_36"/>
    <property type="match status" value="1"/>
</dbReference>
<keyword evidence="4" id="KW-1185">Reference proteome</keyword>
<dbReference type="EMBL" id="JAOSHN010000004">
    <property type="protein sequence ID" value="MCU7378893.1"/>
    <property type="molecule type" value="Genomic_DNA"/>
</dbReference>
<dbReference type="InterPro" id="IPR046059">
    <property type="entry name" value="DUF6017"/>
</dbReference>
<evidence type="ECO:0000313" key="3">
    <source>
        <dbReference type="EMBL" id="MCU7378893.1"/>
    </source>
</evidence>
<gene>
    <name evidence="3" type="ORF">OBO34_11055</name>
</gene>
<dbReference type="Proteomes" id="UP001065549">
    <property type="component" value="Unassembled WGS sequence"/>
</dbReference>
<sequence>MAVFRVNKTKNYTVMSNYHLQDKHLTLKAKGLLSLMLSLPDNWDYTLRGLATICCEGIDAIRTGVKELEKNGYIIRRQLRDAKGMMANIEYIIFEQPQLKANSNVRSGDSPNPGYPESENPVLENPITDKPISGKPKTVNPNSENATQLNTKKLNTKKTNTEITKNQSINLDANEKEVSLIKERIGYDLLIQDYDPNAILELIEIIAEIECQCKYNTQVRIGESHYPAAFVAKRFYALDYNHISYVMDCLKKSKNKITNIKSYLTMALFNSPATIQQFYDAEVRHDLK</sequence>
<proteinExistence type="predicted"/>
<comment type="caution">
    <text evidence="3">The sequence shown here is derived from an EMBL/GenBank/DDBJ whole genome shotgun (WGS) entry which is preliminary data.</text>
</comment>